<feature type="domain" description="UvrD-like helicase ATP-binding" evidence="11">
    <location>
        <begin position="26"/>
        <end position="291"/>
    </location>
</feature>
<evidence type="ECO:0000256" key="6">
    <source>
        <dbReference type="ARBA" id="ARBA00034617"/>
    </source>
</evidence>
<dbReference type="Gene3D" id="3.40.50.300">
    <property type="entry name" value="P-loop containing nucleotide triphosphate hydrolases"/>
    <property type="match status" value="2"/>
</dbReference>
<protein>
    <recommendedName>
        <fullName evidence="7">DNA 3'-5' helicase</fullName>
        <ecNumber evidence="7">5.6.2.4</ecNumber>
    </recommendedName>
</protein>
<accession>A0ABM8AKF5</accession>
<evidence type="ECO:0000259" key="11">
    <source>
        <dbReference type="PROSITE" id="PS51198"/>
    </source>
</evidence>
<dbReference type="InterPro" id="IPR014016">
    <property type="entry name" value="UvrD-like_ATP-bd"/>
</dbReference>
<feature type="binding site" evidence="9">
    <location>
        <begin position="47"/>
        <end position="54"/>
    </location>
    <ligand>
        <name>ATP</name>
        <dbReference type="ChEBI" id="CHEBI:30616"/>
    </ligand>
</feature>
<dbReference type="InterPro" id="IPR000212">
    <property type="entry name" value="DNA_helicase_UvrD/REP"/>
</dbReference>
<geneLocation type="plasmid" evidence="12 13">
    <name>pDAETH-2</name>
</geneLocation>
<evidence type="ECO:0000256" key="5">
    <source>
        <dbReference type="ARBA" id="ARBA00023235"/>
    </source>
</evidence>
<dbReference type="PANTHER" id="PTHR11070:SF2">
    <property type="entry name" value="ATP-DEPENDENT DNA HELICASE SRS2"/>
    <property type="match status" value="1"/>
</dbReference>
<dbReference type="InterPro" id="IPR027417">
    <property type="entry name" value="P-loop_NTPase"/>
</dbReference>
<evidence type="ECO:0000313" key="13">
    <source>
        <dbReference type="Proteomes" id="UP001064971"/>
    </source>
</evidence>
<feature type="region of interest" description="Disordered" evidence="10">
    <location>
        <begin position="550"/>
        <end position="571"/>
    </location>
</feature>
<comment type="catalytic activity">
    <reaction evidence="6">
        <text>Couples ATP hydrolysis with the unwinding of duplex DNA by translocating in the 3'-5' direction.</text>
        <dbReference type="EC" id="5.6.2.4"/>
    </reaction>
</comment>
<dbReference type="EC" id="5.6.2.4" evidence="7"/>
<comment type="catalytic activity">
    <reaction evidence="8">
        <text>ATP + H2O = ADP + phosphate + H(+)</text>
        <dbReference type="Rhea" id="RHEA:13065"/>
        <dbReference type="ChEBI" id="CHEBI:15377"/>
        <dbReference type="ChEBI" id="CHEBI:15378"/>
        <dbReference type="ChEBI" id="CHEBI:30616"/>
        <dbReference type="ChEBI" id="CHEBI:43474"/>
        <dbReference type="ChEBI" id="CHEBI:456216"/>
        <dbReference type="EC" id="5.6.2.4"/>
    </reaction>
</comment>
<feature type="compositionally biased region" description="Pro residues" evidence="10">
    <location>
        <begin position="554"/>
        <end position="570"/>
    </location>
</feature>
<name>A0ABM8AKF5_9DEIO</name>
<dbReference type="Proteomes" id="UP001064971">
    <property type="component" value="Plasmid pDAETH-2"/>
</dbReference>
<keyword evidence="1 9" id="KW-0547">Nucleotide-binding</keyword>
<keyword evidence="12" id="KW-0614">Plasmid</keyword>
<keyword evidence="13" id="KW-1185">Reference proteome</keyword>
<dbReference type="RefSeq" id="WP_264778154.1">
    <property type="nucleotide sequence ID" value="NZ_AP026562.1"/>
</dbReference>
<keyword evidence="3 9" id="KW-0347">Helicase</keyword>
<evidence type="ECO:0000256" key="2">
    <source>
        <dbReference type="ARBA" id="ARBA00022801"/>
    </source>
</evidence>
<evidence type="ECO:0000256" key="8">
    <source>
        <dbReference type="ARBA" id="ARBA00048988"/>
    </source>
</evidence>
<evidence type="ECO:0000256" key="10">
    <source>
        <dbReference type="SAM" id="MobiDB-lite"/>
    </source>
</evidence>
<evidence type="ECO:0000256" key="7">
    <source>
        <dbReference type="ARBA" id="ARBA00034808"/>
    </source>
</evidence>
<dbReference type="EMBL" id="AP026562">
    <property type="protein sequence ID" value="BDP44304.1"/>
    <property type="molecule type" value="Genomic_DNA"/>
</dbReference>
<dbReference type="Pfam" id="PF00580">
    <property type="entry name" value="UvrD-helicase"/>
    <property type="match status" value="1"/>
</dbReference>
<evidence type="ECO:0000256" key="3">
    <source>
        <dbReference type="ARBA" id="ARBA00022806"/>
    </source>
</evidence>
<dbReference type="InterPro" id="IPR014017">
    <property type="entry name" value="DNA_helicase_UvrD-like_C"/>
</dbReference>
<evidence type="ECO:0000256" key="1">
    <source>
        <dbReference type="ARBA" id="ARBA00022741"/>
    </source>
</evidence>
<keyword evidence="4 9" id="KW-0067">ATP-binding</keyword>
<evidence type="ECO:0000256" key="9">
    <source>
        <dbReference type="PROSITE-ProRule" id="PRU00560"/>
    </source>
</evidence>
<dbReference type="SUPFAM" id="SSF52540">
    <property type="entry name" value="P-loop containing nucleoside triphosphate hydrolases"/>
    <property type="match status" value="1"/>
</dbReference>
<dbReference type="Pfam" id="PF13361">
    <property type="entry name" value="UvrD_C"/>
    <property type="match status" value="1"/>
</dbReference>
<dbReference type="PROSITE" id="PS51198">
    <property type="entry name" value="UVRD_HELICASE_ATP_BIND"/>
    <property type="match status" value="1"/>
</dbReference>
<feature type="region of interest" description="Disordered" evidence="10">
    <location>
        <begin position="1"/>
        <end position="21"/>
    </location>
</feature>
<keyword evidence="5" id="KW-0413">Isomerase</keyword>
<gene>
    <name evidence="12" type="ORF">DAETH_42730</name>
</gene>
<keyword evidence="2 9" id="KW-0378">Hydrolase</keyword>
<organism evidence="12 13">
    <name type="scientific">Deinococcus aetherius</name>
    <dbReference type="NCBI Taxonomy" id="200252"/>
    <lineage>
        <taxon>Bacteria</taxon>
        <taxon>Thermotogati</taxon>
        <taxon>Deinococcota</taxon>
        <taxon>Deinococci</taxon>
        <taxon>Deinococcales</taxon>
        <taxon>Deinococcaceae</taxon>
        <taxon>Deinococcus</taxon>
    </lineage>
</organism>
<proteinExistence type="predicted"/>
<sequence length="738" mass="81382">MSYVSWQGGRLRTGASTPRAIPRHFTPQQRAFVGAVRDTERHLVLRATAGSGKTTTLAEAAWHLDTARPVMYFAYNKHAVTDVGPRLPPRVSASTLHAYGLRVLCRERSASLDVDEDKSLRLAGVVYAEERVERRVLRAAARAWDAAREQALDGDAHEDDLVAEWPQEQGVGALRRVLHGMKRLSLHDWQTGGLPDFTDFLWLPLELGYADGTLGVALVDEAQDLTPLRQRFVTHLLGLNGNDSRAGRLIAVGDPEQAIYTYAGADPQGLWRLAERLGAQELPLSVSFRCPTSHVQLARNASTFIQAAPQARTGTVEHLAAETATYARGDVILSRLNAPLVRAALLLMTQDVSVNIRGRDLAARLEAAAQDAFPRPFTKDGIKDLVDVLYEKRAAPLVKKAREGDLAAKKALGELKDLCACLRLLALRAANVAGGTASIMDVMGVLRGLYHEDADVLLSTVHRAKGLEWERVTLLYPELMPSPHGDPEEERCVLFVGLTRAKDTLRLAYGKESWTNGWRLHPAPLSENETTPLQETDSVVLEKELGQQFQVEDVPPPLRPPSRPVPPPPVSERVQHAQRLRVVQVPQDVEDPRTLPLYGGLDNLLVLALRERLEALLGEPRPALREWAEGSLTLLRTMGSRQVRVNAATLRQVERAASQARLAVPLMQALTAKQVPVVMFETHFARVRAGQVTRQGERVWSVTVDGQALRFDPRTGEVLGEPFTPLAPHLQRKETCGS</sequence>
<evidence type="ECO:0000256" key="4">
    <source>
        <dbReference type="ARBA" id="ARBA00022840"/>
    </source>
</evidence>
<reference evidence="12" key="1">
    <citation type="submission" date="2022-07" db="EMBL/GenBank/DDBJ databases">
        <title>Complete Genome Sequence of the Radioresistant Bacterium Deinococcus aetherius ST0316, Isolated from the Air Dust collected in Lower Stratosphere above Japan.</title>
        <authorList>
            <person name="Satoh K."/>
            <person name="Hagiwara K."/>
            <person name="Katsumata K."/>
            <person name="Kubo A."/>
            <person name="Yokobori S."/>
            <person name="Yamagishi A."/>
            <person name="Oono Y."/>
            <person name="Narumi I."/>
        </authorList>
    </citation>
    <scope>NUCLEOTIDE SEQUENCE</scope>
    <source>
        <strain evidence="12">ST0316</strain>
        <plasmid evidence="12">pDAETH-2</plasmid>
    </source>
</reference>
<dbReference type="PANTHER" id="PTHR11070">
    <property type="entry name" value="UVRD / RECB / PCRA DNA HELICASE FAMILY MEMBER"/>
    <property type="match status" value="1"/>
</dbReference>
<evidence type="ECO:0000313" key="12">
    <source>
        <dbReference type="EMBL" id="BDP44304.1"/>
    </source>
</evidence>